<evidence type="ECO:0000256" key="2">
    <source>
        <dbReference type="ARBA" id="ARBA00022448"/>
    </source>
</evidence>
<proteinExistence type="inferred from homology"/>
<dbReference type="Proteomes" id="UP001596105">
    <property type="component" value="Unassembled WGS sequence"/>
</dbReference>
<organism evidence="4 5">
    <name type="scientific">Cohnella suwonensis</name>
    <dbReference type="NCBI Taxonomy" id="696072"/>
    <lineage>
        <taxon>Bacteria</taxon>
        <taxon>Bacillati</taxon>
        <taxon>Bacillota</taxon>
        <taxon>Bacilli</taxon>
        <taxon>Bacillales</taxon>
        <taxon>Paenibacillaceae</taxon>
        <taxon>Cohnella</taxon>
    </lineage>
</organism>
<name>A0ABW0LUR3_9BACL</name>
<comment type="similarity">
    <text evidence="1">Belongs to the bacterial solute-binding protein 1 family.</text>
</comment>
<evidence type="ECO:0000256" key="3">
    <source>
        <dbReference type="ARBA" id="ARBA00022729"/>
    </source>
</evidence>
<dbReference type="InterPro" id="IPR006059">
    <property type="entry name" value="SBP"/>
</dbReference>
<dbReference type="Gene3D" id="3.40.190.10">
    <property type="entry name" value="Periplasmic binding protein-like II"/>
    <property type="match status" value="2"/>
</dbReference>
<comment type="caution">
    <text evidence="4">The sequence shown here is derived from an EMBL/GenBank/DDBJ whole genome shotgun (WGS) entry which is preliminary data.</text>
</comment>
<protein>
    <submittedName>
        <fullName evidence="4">Extracellular solute-binding protein</fullName>
    </submittedName>
</protein>
<evidence type="ECO:0000313" key="5">
    <source>
        <dbReference type="Proteomes" id="UP001596105"/>
    </source>
</evidence>
<reference evidence="5" key="1">
    <citation type="journal article" date="2019" name="Int. J. Syst. Evol. Microbiol.">
        <title>The Global Catalogue of Microorganisms (GCM) 10K type strain sequencing project: providing services to taxonomists for standard genome sequencing and annotation.</title>
        <authorList>
            <consortium name="The Broad Institute Genomics Platform"/>
            <consortium name="The Broad Institute Genome Sequencing Center for Infectious Disease"/>
            <person name="Wu L."/>
            <person name="Ma J."/>
        </authorList>
    </citation>
    <scope>NUCLEOTIDE SEQUENCE [LARGE SCALE GENOMIC DNA]</scope>
    <source>
        <strain evidence="5">CCUG 57113</strain>
    </source>
</reference>
<sequence>MRIKQNGCDRRKRRRHRAVWLPLLLLVLALCEACSSYSLVENPAAQGSDAPEGPKVDLQFWHTYSDVESKVFETRILPIFEREHPNIVVHAVRQNYTSQLNDNIVAAIADDKQPDVMRMDIIWVPQFARSGALTDLTEMNDFADYENRFTGSLIQTNRYNDHYYGIPLDATTMVPIYNQSLLREAGLSAPPSTFDELIAASRRLKAKDAGLYGISVCCSSTWGMLPYFRTLGGELLSPSLNKASGYLDSPASVEAMKKLKGWFDEGLMSPTVVGGEPGGWDGLFNRKILMIDEAHWFFTSNENTNNGPLLNDMVTGLFPSDVREGTSVIGGENLVLFRGSRHPEEAWAFMKFMVSEPVQEMMAETGLIPSIKDFDRAKLQPVYRIYVEQLQHAEPRPPVPQWDEVDDVFSRMVTRIFVGEKPAAEAMRESALQIDSILASR</sequence>
<evidence type="ECO:0000313" key="4">
    <source>
        <dbReference type="EMBL" id="MFC5469534.1"/>
    </source>
</evidence>
<dbReference type="PANTHER" id="PTHR30061">
    <property type="entry name" value="MALTOSE-BINDING PERIPLASMIC PROTEIN"/>
    <property type="match status" value="1"/>
</dbReference>
<keyword evidence="3" id="KW-0732">Signal</keyword>
<dbReference type="Pfam" id="PF01547">
    <property type="entry name" value="SBP_bac_1"/>
    <property type="match status" value="1"/>
</dbReference>
<dbReference type="EMBL" id="JBHSMH010000038">
    <property type="protein sequence ID" value="MFC5469534.1"/>
    <property type="molecule type" value="Genomic_DNA"/>
</dbReference>
<evidence type="ECO:0000256" key="1">
    <source>
        <dbReference type="ARBA" id="ARBA00008520"/>
    </source>
</evidence>
<gene>
    <name evidence="4" type="ORF">ACFPPD_12445</name>
</gene>
<keyword evidence="5" id="KW-1185">Reference proteome</keyword>
<dbReference type="RefSeq" id="WP_209749877.1">
    <property type="nucleotide sequence ID" value="NZ_JBHSMH010000038.1"/>
</dbReference>
<keyword evidence="2" id="KW-0813">Transport</keyword>
<accession>A0ABW0LUR3</accession>
<dbReference type="SUPFAM" id="SSF53850">
    <property type="entry name" value="Periplasmic binding protein-like II"/>
    <property type="match status" value="1"/>
</dbReference>
<dbReference type="PANTHER" id="PTHR30061:SF50">
    <property type="entry name" value="MALTOSE_MALTODEXTRIN-BINDING PERIPLASMIC PROTEIN"/>
    <property type="match status" value="1"/>
</dbReference>